<dbReference type="InterPro" id="IPR012940">
    <property type="entry name" value="NABP"/>
</dbReference>
<comment type="caution">
    <text evidence="3">The sequence shown here is derived from an EMBL/GenBank/DDBJ whole genome shotgun (WGS) entry which is preliminary data.</text>
</comment>
<evidence type="ECO:0000313" key="4">
    <source>
        <dbReference type="Proteomes" id="UP000287651"/>
    </source>
</evidence>
<gene>
    <name evidence="3" type="ORF">B296_00014271</name>
</gene>
<dbReference type="AlphaFoldDB" id="A0A426ZNC7"/>
<protein>
    <recommendedName>
        <fullName evidence="2">Nucleic acid binding NABP domain-containing protein</fullName>
    </recommendedName>
</protein>
<feature type="domain" description="Nucleic acid binding NABP" evidence="2">
    <location>
        <begin position="718"/>
        <end position="778"/>
    </location>
</feature>
<evidence type="ECO:0000256" key="1">
    <source>
        <dbReference type="SAM" id="MobiDB-lite"/>
    </source>
</evidence>
<accession>A0A426ZNC7</accession>
<dbReference type="EMBL" id="AMZH03005814">
    <property type="protein sequence ID" value="RRT65435.1"/>
    <property type="molecule type" value="Genomic_DNA"/>
</dbReference>
<proteinExistence type="predicted"/>
<evidence type="ECO:0000313" key="3">
    <source>
        <dbReference type="EMBL" id="RRT65435.1"/>
    </source>
</evidence>
<organism evidence="3 4">
    <name type="scientific">Ensete ventricosum</name>
    <name type="common">Abyssinian banana</name>
    <name type="synonym">Musa ensete</name>
    <dbReference type="NCBI Taxonomy" id="4639"/>
    <lineage>
        <taxon>Eukaryota</taxon>
        <taxon>Viridiplantae</taxon>
        <taxon>Streptophyta</taxon>
        <taxon>Embryophyta</taxon>
        <taxon>Tracheophyta</taxon>
        <taxon>Spermatophyta</taxon>
        <taxon>Magnoliopsida</taxon>
        <taxon>Liliopsida</taxon>
        <taxon>Zingiberales</taxon>
        <taxon>Musaceae</taxon>
        <taxon>Ensete</taxon>
    </lineage>
</organism>
<sequence length="810" mass="86804">MGLALPDASRNHYAYGFPVAGVGMRGLVVSCSCVLVPTNEIPVMVLPEMGVRSVIGSGGDGIRGEDLEELGMLLREQRRQEAIDRDRELNLFRSGSAPPTVEGSLSAVGGLFGLEVGAGVPNMSEPKNGDSFLSEEELRSNPNYLSYYYTHVNLNPRLPPPVLSKEDWRSTHRLQAGRSVLEGIGDRRKSNRWGEQVEMSLFSQLPLFNSQEHAMESRQAPGSGNWRDNGGDELIGLSLSRQKSFTDVLQVISSITNFVFLALLFLPYDDFGSRTPISNHPSRPQSRNAYANSLEALSSADSQFSVNNEVLALGRQQTGEYVQSINGLPHGFATVGGSSLGKSTTPDPQLVARAPSPCSSRFGLSVGADGCKDKVNLSATVESDDLIAALSHFSLSTDGAVTATNVSQSELQSELDDHQNFFFDSLANQETHSIMKNSDQHSFIVSSPPHLLKSLYTDSAAGCNTEARNSSLRVNDPSEPHRSTMSSANSYVKTPLPPVASPGGSSGYYQNLESVDTASSGSGLSAYAVNPSFPSILQNQIGTGAMNPLLGFTASASAIASLAMDTGAFGGGIFAPPSLTGPMDLQNISQIGNQSAVAAVRAQLNDPLYVQHMRAAEYTAQVAARYGDSSMERGYTGNSCAGLPGIQKAHIESLLQSQKQYGIPLLGKSGSPNQGYYANPAFGLGLAYPGSPLAGQIDSPVGPGSPLRLGERSVQFPGPGSPLRLGECSMQFPYRLRNLNGGIMGAWHFDPTRNMDEHFPSSLLEEFKNNKTRCFELAEIAGHVVEFRYARSQMLLSSLYAFFAFSFDNS</sequence>
<dbReference type="Pfam" id="PF07990">
    <property type="entry name" value="NABP"/>
    <property type="match status" value="2"/>
</dbReference>
<reference evidence="3 4" key="1">
    <citation type="journal article" date="2014" name="Agronomy (Basel)">
        <title>A Draft Genome Sequence for Ensete ventricosum, the Drought-Tolerant Tree Against Hunger.</title>
        <authorList>
            <person name="Harrison J."/>
            <person name="Moore K.A."/>
            <person name="Paszkiewicz K."/>
            <person name="Jones T."/>
            <person name="Grant M."/>
            <person name="Ambacheew D."/>
            <person name="Muzemil S."/>
            <person name="Studholme D.J."/>
        </authorList>
    </citation>
    <scope>NUCLEOTIDE SEQUENCE [LARGE SCALE GENOMIC DNA]</scope>
</reference>
<feature type="compositionally biased region" description="Polar residues" evidence="1">
    <location>
        <begin position="483"/>
        <end position="492"/>
    </location>
</feature>
<feature type="domain" description="Nucleic acid binding NABP" evidence="2">
    <location>
        <begin position="353"/>
        <end position="717"/>
    </location>
</feature>
<feature type="region of interest" description="Disordered" evidence="1">
    <location>
        <begin position="467"/>
        <end position="494"/>
    </location>
</feature>
<name>A0A426ZNC7_ENSVE</name>
<dbReference type="Proteomes" id="UP000287651">
    <property type="component" value="Unassembled WGS sequence"/>
</dbReference>
<evidence type="ECO:0000259" key="2">
    <source>
        <dbReference type="Pfam" id="PF07990"/>
    </source>
</evidence>